<evidence type="ECO:0008006" key="3">
    <source>
        <dbReference type="Google" id="ProtNLM"/>
    </source>
</evidence>
<protein>
    <recommendedName>
        <fullName evidence="3">Transposase</fullName>
    </recommendedName>
</protein>
<keyword evidence="2" id="KW-1185">Reference proteome</keyword>
<accession>A0ABT0INK5</accession>
<evidence type="ECO:0000313" key="1">
    <source>
        <dbReference type="EMBL" id="MCK8779462.1"/>
    </source>
</evidence>
<gene>
    <name evidence="1" type="ORF">M0654_05620</name>
</gene>
<name>A0ABT0INK5_9HYPH</name>
<dbReference type="Proteomes" id="UP001202827">
    <property type="component" value="Unassembled WGS sequence"/>
</dbReference>
<sequence>MGDMMFALRIRLRKAKPCAFVENDMTILTAALGALNLGYQPTPFYE</sequence>
<evidence type="ECO:0000313" key="2">
    <source>
        <dbReference type="Proteomes" id="UP001202827"/>
    </source>
</evidence>
<organism evidence="1 2">
    <name type="scientific">Neorhizobium turbinariae</name>
    <dbReference type="NCBI Taxonomy" id="2937795"/>
    <lineage>
        <taxon>Bacteria</taxon>
        <taxon>Pseudomonadati</taxon>
        <taxon>Pseudomonadota</taxon>
        <taxon>Alphaproteobacteria</taxon>
        <taxon>Hyphomicrobiales</taxon>
        <taxon>Rhizobiaceae</taxon>
        <taxon>Rhizobium/Agrobacterium group</taxon>
        <taxon>Neorhizobium</taxon>
    </lineage>
</organism>
<dbReference type="EMBL" id="JALPRY010000007">
    <property type="protein sequence ID" value="MCK8779462.1"/>
    <property type="molecule type" value="Genomic_DNA"/>
</dbReference>
<comment type="caution">
    <text evidence="1">The sequence shown here is derived from an EMBL/GenBank/DDBJ whole genome shotgun (WGS) entry which is preliminary data.</text>
</comment>
<proteinExistence type="predicted"/>
<reference evidence="1 2" key="1">
    <citation type="submission" date="2022-04" db="EMBL/GenBank/DDBJ databases">
        <title>Rhizobium coralii sp. nov., isolated from coral Turbinaria peltata.</title>
        <authorList>
            <person name="Sun H."/>
        </authorList>
    </citation>
    <scope>NUCLEOTIDE SEQUENCE [LARGE SCALE GENOMIC DNA]</scope>
    <source>
        <strain evidence="1 2">NTR19</strain>
    </source>
</reference>